<protein>
    <recommendedName>
        <fullName evidence="6">Multifunctional methyltransferase subunit trm112</fullName>
    </recommendedName>
    <alternativeName>
        <fullName evidence="7">eRF1 methyltransferase subunit trm112</fullName>
    </alternativeName>
</protein>
<comment type="caution">
    <text evidence="9">The sequence shown here is derived from an EMBL/GenBank/DDBJ whole genome shotgun (WGS) entry which is preliminary data.</text>
</comment>
<dbReference type="Gene3D" id="2.20.25.10">
    <property type="match status" value="1"/>
</dbReference>
<organism evidence="9 10">
    <name type="scientific">Sclerotinia borealis (strain F-4128)</name>
    <dbReference type="NCBI Taxonomy" id="1432307"/>
    <lineage>
        <taxon>Eukaryota</taxon>
        <taxon>Fungi</taxon>
        <taxon>Dikarya</taxon>
        <taxon>Ascomycota</taxon>
        <taxon>Pezizomycotina</taxon>
        <taxon>Leotiomycetes</taxon>
        <taxon>Helotiales</taxon>
        <taxon>Sclerotiniaceae</taxon>
        <taxon>Sclerotinia</taxon>
    </lineage>
</organism>
<evidence type="ECO:0000256" key="3">
    <source>
        <dbReference type="ARBA" id="ARBA00007980"/>
    </source>
</evidence>
<dbReference type="Proteomes" id="UP000019487">
    <property type="component" value="Unassembled WGS sequence"/>
</dbReference>
<dbReference type="FunFam" id="2.20.25.10:FF:000021">
    <property type="entry name" value="Multifunctional methyltransferase subunit trm112"/>
    <property type="match status" value="1"/>
</dbReference>
<reference evidence="9 10" key="1">
    <citation type="journal article" date="2014" name="Genome Announc.">
        <title>Draft genome sequence of Sclerotinia borealis, a psychrophilic plant pathogenic fungus.</title>
        <authorList>
            <person name="Mardanov A.V."/>
            <person name="Beletsky A.V."/>
            <person name="Kadnikov V.V."/>
            <person name="Ignatov A.N."/>
            <person name="Ravin N.V."/>
        </authorList>
    </citation>
    <scope>NUCLEOTIDE SEQUENCE [LARGE SCALE GENOMIC DNA]</scope>
    <source>
        <strain evidence="10">F-4157</strain>
    </source>
</reference>
<dbReference type="GO" id="GO:0005737">
    <property type="term" value="C:cytoplasm"/>
    <property type="evidence" value="ECO:0007669"/>
    <property type="project" value="UniProtKB-SubCell"/>
</dbReference>
<evidence type="ECO:0000256" key="2">
    <source>
        <dbReference type="ARBA" id="ARBA00004496"/>
    </source>
</evidence>
<evidence type="ECO:0000256" key="6">
    <source>
        <dbReference type="ARBA" id="ARBA00069342"/>
    </source>
</evidence>
<evidence type="ECO:0000256" key="4">
    <source>
        <dbReference type="ARBA" id="ARBA00022490"/>
    </source>
</evidence>
<keyword evidence="4" id="KW-0963">Cytoplasm</keyword>
<dbReference type="GO" id="GO:0046982">
    <property type="term" value="F:protein heterodimerization activity"/>
    <property type="evidence" value="ECO:0007669"/>
    <property type="project" value="InterPro"/>
</dbReference>
<dbReference type="GO" id="GO:0005634">
    <property type="term" value="C:nucleus"/>
    <property type="evidence" value="ECO:0007669"/>
    <property type="project" value="UniProtKB-SubCell"/>
</dbReference>
<proteinExistence type="inferred from homology"/>
<accession>W9CCU5</accession>
<evidence type="ECO:0000256" key="5">
    <source>
        <dbReference type="ARBA" id="ARBA00023242"/>
    </source>
</evidence>
<comment type="similarity">
    <text evidence="3">Belongs to the TRM112 family.</text>
</comment>
<dbReference type="PANTHER" id="PTHR12773">
    <property type="entry name" value="UPF0315 PROTEIN-RELATED"/>
    <property type="match status" value="1"/>
</dbReference>
<sequence length="157" mass="17148">MKLLTLNFLTCAVKACKSTNTSFPLHPKECSLVSNDIPINTALLLNILPRIDWNAMCIIASELSFPALPLTPPTPEALQEDEKMMKELHTLLMETEIDEGSLVCGNCGHEYRVKEGIANFLLPGHLRGVGGDGGKVMDWLVASSKTRGRKTLGTLDN</sequence>
<dbReference type="OrthoDB" id="2187549at2759"/>
<gene>
    <name evidence="9" type="ORF">SBOR_5003</name>
</gene>
<keyword evidence="5" id="KW-0539">Nucleus</keyword>
<feature type="chain" id="PRO_5012723294" description="Multifunctional methyltransferase subunit trm112" evidence="8">
    <location>
        <begin position="16"/>
        <end position="157"/>
    </location>
</feature>
<keyword evidence="10" id="KW-1185">Reference proteome</keyword>
<dbReference type="InterPro" id="IPR039127">
    <property type="entry name" value="Trm112"/>
</dbReference>
<evidence type="ECO:0000256" key="7">
    <source>
        <dbReference type="ARBA" id="ARBA00083044"/>
    </source>
</evidence>
<dbReference type="AlphaFoldDB" id="W9CCU5"/>
<dbReference type="Pfam" id="PF03966">
    <property type="entry name" value="Trm112p"/>
    <property type="match status" value="1"/>
</dbReference>
<keyword evidence="8" id="KW-0732">Signal</keyword>
<dbReference type="PANTHER" id="PTHR12773:SF0">
    <property type="entry name" value="MULTIFUNCTIONAL METHYLTRANSFERASE SUBUNIT TRM112-LIKE PROTEIN"/>
    <property type="match status" value="1"/>
</dbReference>
<dbReference type="GO" id="GO:0030488">
    <property type="term" value="P:tRNA methylation"/>
    <property type="evidence" value="ECO:0007669"/>
    <property type="project" value="TreeGrafter"/>
</dbReference>
<evidence type="ECO:0000313" key="9">
    <source>
        <dbReference type="EMBL" id="ESZ94592.1"/>
    </source>
</evidence>
<name>W9CCU5_SCLBF</name>
<dbReference type="HOGENOM" id="CLU_086140_0_0_1"/>
<comment type="subcellular location">
    <subcellularLocation>
        <location evidence="2">Cytoplasm</location>
    </subcellularLocation>
    <subcellularLocation>
        <location evidence="1">Nucleus</location>
    </subcellularLocation>
</comment>
<feature type="signal peptide" evidence="8">
    <location>
        <begin position="1"/>
        <end position="15"/>
    </location>
</feature>
<dbReference type="EMBL" id="AYSA01000235">
    <property type="protein sequence ID" value="ESZ94592.1"/>
    <property type="molecule type" value="Genomic_DNA"/>
</dbReference>
<evidence type="ECO:0000256" key="8">
    <source>
        <dbReference type="SAM" id="SignalP"/>
    </source>
</evidence>
<evidence type="ECO:0000256" key="1">
    <source>
        <dbReference type="ARBA" id="ARBA00004123"/>
    </source>
</evidence>
<dbReference type="GO" id="GO:0070476">
    <property type="term" value="P:rRNA (guanine-N7)-methylation"/>
    <property type="evidence" value="ECO:0007669"/>
    <property type="project" value="TreeGrafter"/>
</dbReference>
<evidence type="ECO:0000313" key="10">
    <source>
        <dbReference type="Proteomes" id="UP000019487"/>
    </source>
</evidence>
<dbReference type="STRING" id="1432307.W9CCU5"/>
<dbReference type="InterPro" id="IPR005651">
    <property type="entry name" value="Trm112-like"/>
</dbReference>